<sequence>MNYSFEISSNQNVLTFSEAWESFFERRISKDKLYSEVRAGRIPHFRIGNKILFRRDTLVSFYAQQEMNSLNLGGYKHG</sequence>
<protein>
    <submittedName>
        <fullName evidence="2">Excisionase family DNA binding protein</fullName>
    </submittedName>
</protein>
<evidence type="ECO:0000313" key="2">
    <source>
        <dbReference type="EMBL" id="MBB3111955.1"/>
    </source>
</evidence>
<feature type="domain" description="Helix-turn-helix" evidence="1">
    <location>
        <begin position="27"/>
        <end position="65"/>
    </location>
</feature>
<dbReference type="RefSeq" id="WP_221401392.1">
    <property type="nucleotide sequence ID" value="NZ_JACHXK010000009.1"/>
</dbReference>
<name>A0A7W5FP43_9BACL</name>
<gene>
    <name evidence="2" type="ORF">FHS18_004023</name>
</gene>
<evidence type="ECO:0000259" key="1">
    <source>
        <dbReference type="Pfam" id="PF12728"/>
    </source>
</evidence>
<evidence type="ECO:0000313" key="3">
    <source>
        <dbReference type="Proteomes" id="UP000570361"/>
    </source>
</evidence>
<dbReference type="InterPro" id="IPR041657">
    <property type="entry name" value="HTH_17"/>
</dbReference>
<organism evidence="2 3">
    <name type="scientific">Paenibacillus phyllosphaerae</name>
    <dbReference type="NCBI Taxonomy" id="274593"/>
    <lineage>
        <taxon>Bacteria</taxon>
        <taxon>Bacillati</taxon>
        <taxon>Bacillota</taxon>
        <taxon>Bacilli</taxon>
        <taxon>Bacillales</taxon>
        <taxon>Paenibacillaceae</taxon>
        <taxon>Paenibacillus</taxon>
    </lineage>
</organism>
<dbReference type="Pfam" id="PF12728">
    <property type="entry name" value="HTH_17"/>
    <property type="match status" value="1"/>
</dbReference>
<keyword evidence="3" id="KW-1185">Reference proteome</keyword>
<accession>A0A7W5FP43</accession>
<dbReference type="EMBL" id="JACHXK010000009">
    <property type="protein sequence ID" value="MBB3111955.1"/>
    <property type="molecule type" value="Genomic_DNA"/>
</dbReference>
<comment type="caution">
    <text evidence="2">The sequence shown here is derived from an EMBL/GenBank/DDBJ whole genome shotgun (WGS) entry which is preliminary data.</text>
</comment>
<dbReference type="AlphaFoldDB" id="A0A7W5FP43"/>
<reference evidence="2 3" key="1">
    <citation type="submission" date="2020-08" db="EMBL/GenBank/DDBJ databases">
        <title>Genomic Encyclopedia of Type Strains, Phase III (KMG-III): the genomes of soil and plant-associated and newly described type strains.</title>
        <authorList>
            <person name="Whitman W."/>
        </authorList>
    </citation>
    <scope>NUCLEOTIDE SEQUENCE [LARGE SCALE GENOMIC DNA]</scope>
    <source>
        <strain evidence="2 3">CECT 5862</strain>
    </source>
</reference>
<dbReference type="Proteomes" id="UP000570361">
    <property type="component" value="Unassembled WGS sequence"/>
</dbReference>
<proteinExistence type="predicted"/>